<organism evidence="6">
    <name type="scientific">Candidatus Enterococcus clewellii</name>
    <dbReference type="NCBI Taxonomy" id="1834193"/>
    <lineage>
        <taxon>Bacteria</taxon>
        <taxon>Bacillati</taxon>
        <taxon>Bacillota</taxon>
        <taxon>Bacilli</taxon>
        <taxon>Lactobacillales</taxon>
        <taxon>Enterococcaceae</taxon>
        <taxon>Enterococcus</taxon>
    </lineage>
</organism>
<evidence type="ECO:0000313" key="7">
    <source>
        <dbReference type="EMBL" id="WYJ88653.1"/>
    </source>
</evidence>
<dbReference type="GO" id="GO:0046872">
    <property type="term" value="F:metal ion binding"/>
    <property type="evidence" value="ECO:0007669"/>
    <property type="project" value="UniProtKB-KW"/>
</dbReference>
<sequence length="136" mass="15823">MKNIQGTCLCGKNHLVIKEYGHFVYSCHCDMCRKMSAGPVMAVDPETSDNVELQLDDSSVTYYHSSPEVERAFCSTCGTYLFWHHIERDHYCMNAELFPDIIKGAEFGLQVFYDKKPNYYDFSNKTKKMSSKWEEM</sequence>
<dbReference type="GO" id="GO:0016846">
    <property type="term" value="F:carbon-sulfur lyase activity"/>
    <property type="evidence" value="ECO:0007669"/>
    <property type="project" value="InterPro"/>
</dbReference>
<keyword evidence="8" id="KW-1185">Reference proteome</keyword>
<comment type="similarity">
    <text evidence="1">Belongs to the Gfa family.</text>
</comment>
<dbReference type="OrthoDB" id="4188830at2"/>
<keyword evidence="2" id="KW-0479">Metal-binding</keyword>
<dbReference type="Pfam" id="PF04828">
    <property type="entry name" value="GFA"/>
    <property type="match status" value="1"/>
</dbReference>
<keyword evidence="4" id="KW-0456">Lyase</keyword>
<evidence type="ECO:0000256" key="1">
    <source>
        <dbReference type="ARBA" id="ARBA00005495"/>
    </source>
</evidence>
<dbReference type="SUPFAM" id="SSF51316">
    <property type="entry name" value="Mss4-like"/>
    <property type="match status" value="1"/>
</dbReference>
<keyword evidence="3" id="KW-0862">Zinc</keyword>
<evidence type="ECO:0000313" key="6">
    <source>
        <dbReference type="EMBL" id="OTP18592.1"/>
    </source>
</evidence>
<dbReference type="RefSeq" id="WP_086347563.1">
    <property type="nucleotide sequence ID" value="NZ_CP147247.1"/>
</dbReference>
<dbReference type="InterPro" id="IPR011057">
    <property type="entry name" value="Mss4-like_sf"/>
</dbReference>
<name>A0A242KBR3_9ENTE</name>
<evidence type="ECO:0000256" key="2">
    <source>
        <dbReference type="ARBA" id="ARBA00022723"/>
    </source>
</evidence>
<gene>
    <name evidence="7" type="ORF">A5888_000372</name>
    <name evidence="6" type="ORF">A5888_000406</name>
</gene>
<accession>A0A242KBR3</accession>
<dbReference type="PANTHER" id="PTHR33337:SF40">
    <property type="entry name" value="CENP-V_GFA DOMAIN-CONTAINING PROTEIN-RELATED"/>
    <property type="match status" value="1"/>
</dbReference>
<dbReference type="PROSITE" id="PS51891">
    <property type="entry name" value="CENP_V_GFA"/>
    <property type="match status" value="1"/>
</dbReference>
<dbReference type="AlphaFoldDB" id="A0A242KBR3"/>
<evidence type="ECO:0000259" key="5">
    <source>
        <dbReference type="PROSITE" id="PS51891"/>
    </source>
</evidence>
<dbReference type="PANTHER" id="PTHR33337">
    <property type="entry name" value="GFA DOMAIN-CONTAINING PROTEIN"/>
    <property type="match status" value="1"/>
</dbReference>
<reference evidence="7" key="2">
    <citation type="submission" date="2017-05" db="EMBL/GenBank/DDBJ databases">
        <authorList>
            <consortium name="The Broad Institute Genomics Platform"/>
            <consortium name="The Broad Institute Genomic Center for Infectious Diseases"/>
            <person name="Earl A."/>
            <person name="Manson A."/>
            <person name="Schwartman J."/>
            <person name="Gilmore M."/>
            <person name="Abouelleil A."/>
            <person name="Cao P."/>
            <person name="Chapman S."/>
            <person name="Cusick C."/>
            <person name="Shea T."/>
            <person name="Young S."/>
            <person name="Neafsey D."/>
            <person name="Nusbaum C."/>
            <person name="Birren B."/>
        </authorList>
    </citation>
    <scope>NUCLEOTIDE SEQUENCE</scope>
    <source>
        <strain evidence="7">9E7_DIV0242</strain>
    </source>
</reference>
<reference evidence="6" key="1">
    <citation type="submission" date="2017-05" db="EMBL/GenBank/DDBJ databases">
        <title>The Genome Sequence of Enterococcus sp. 9E7_DIV0242.</title>
        <authorList>
            <consortium name="The Broad Institute Genomics Platform"/>
            <consortium name="The Broad Institute Genomic Center for Infectious Diseases"/>
            <person name="Earl A."/>
            <person name="Manson A."/>
            <person name="Schwartman J."/>
            <person name="Gilmore M."/>
            <person name="Abouelleil A."/>
            <person name="Cao P."/>
            <person name="Chapman S."/>
            <person name="Cusick C."/>
            <person name="Shea T."/>
            <person name="Young S."/>
            <person name="Neafsey D."/>
            <person name="Nusbaum C."/>
            <person name="Birren B."/>
        </authorList>
    </citation>
    <scope>NUCLEOTIDE SEQUENCE [LARGE SCALE GENOMIC DNA]</scope>
    <source>
        <strain evidence="6">9E7_DIV0242</strain>
    </source>
</reference>
<dbReference type="Proteomes" id="UP000195141">
    <property type="component" value="Chromosome"/>
</dbReference>
<dbReference type="InterPro" id="IPR006913">
    <property type="entry name" value="CENP-V/GFA"/>
</dbReference>
<evidence type="ECO:0000256" key="3">
    <source>
        <dbReference type="ARBA" id="ARBA00022833"/>
    </source>
</evidence>
<evidence type="ECO:0000256" key="4">
    <source>
        <dbReference type="ARBA" id="ARBA00023239"/>
    </source>
</evidence>
<evidence type="ECO:0000313" key="8">
    <source>
        <dbReference type="Proteomes" id="UP000195141"/>
    </source>
</evidence>
<reference evidence="7" key="3">
    <citation type="submission" date="2024-03" db="EMBL/GenBank/DDBJ databases">
        <title>The Genome Sequence of Enterococcus sp. DIV0242b.</title>
        <authorList>
            <consortium name="The Broad Institute Genomics Platform"/>
            <consortium name="The Broad Institute Microbial Omics Core"/>
            <consortium name="The Broad Institute Genomic Center for Infectious Diseases"/>
            <person name="Earl A."/>
            <person name="Manson A."/>
            <person name="Gilmore M."/>
            <person name="Schwartman J."/>
            <person name="Shea T."/>
            <person name="Abouelleil A."/>
            <person name="Cao P."/>
            <person name="Chapman S."/>
            <person name="Cusick C."/>
            <person name="Young S."/>
            <person name="Neafsey D."/>
            <person name="Nusbaum C."/>
            <person name="Birren B."/>
        </authorList>
    </citation>
    <scope>NUCLEOTIDE SEQUENCE</scope>
    <source>
        <strain evidence="7">9E7_DIV0242</strain>
    </source>
</reference>
<protein>
    <recommendedName>
        <fullName evidence="5">CENP-V/GFA domain-containing protein</fullName>
    </recommendedName>
</protein>
<proteinExistence type="inferred from homology"/>
<dbReference type="Gene3D" id="3.90.1590.10">
    <property type="entry name" value="glutathione-dependent formaldehyde- activating enzyme (gfa)"/>
    <property type="match status" value="1"/>
</dbReference>
<dbReference type="EMBL" id="NGMM01000001">
    <property type="protein sequence ID" value="OTP18592.1"/>
    <property type="molecule type" value="Genomic_DNA"/>
</dbReference>
<dbReference type="EMBL" id="CP147247">
    <property type="protein sequence ID" value="WYJ88653.1"/>
    <property type="molecule type" value="Genomic_DNA"/>
</dbReference>
<feature type="domain" description="CENP-V/GFA" evidence="5">
    <location>
        <begin position="4"/>
        <end position="113"/>
    </location>
</feature>